<evidence type="ECO:0000256" key="3">
    <source>
        <dbReference type="ARBA" id="ARBA00022692"/>
    </source>
</evidence>
<feature type="transmembrane region" description="Helical" evidence="6">
    <location>
        <begin position="123"/>
        <end position="147"/>
    </location>
</feature>
<dbReference type="NCBIfam" id="TIGR00765">
    <property type="entry name" value="yihY_not_rbn"/>
    <property type="match status" value="1"/>
</dbReference>
<reference evidence="7 8" key="1">
    <citation type="submission" date="2018-08" db="EMBL/GenBank/DDBJ databases">
        <title>Genomic Encyclopedia of Type Strains, Phase III (KMG-III): the genomes of soil and plant-associated and newly described type strains.</title>
        <authorList>
            <person name="Whitman W."/>
        </authorList>
    </citation>
    <scope>NUCLEOTIDE SEQUENCE [LARGE SCALE GENOMIC DNA]</scope>
    <source>
        <strain evidence="7 8">325-5</strain>
    </source>
</reference>
<evidence type="ECO:0000313" key="8">
    <source>
        <dbReference type="Proteomes" id="UP000256429"/>
    </source>
</evidence>
<comment type="caution">
    <text evidence="7">The sequence shown here is derived from an EMBL/GenBank/DDBJ whole genome shotgun (WGS) entry which is preliminary data.</text>
</comment>
<keyword evidence="2" id="KW-1003">Cell membrane</keyword>
<organism evidence="7 8">
    <name type="scientific">Lutibacter oceani</name>
    <dbReference type="NCBI Taxonomy" id="1853311"/>
    <lineage>
        <taxon>Bacteria</taxon>
        <taxon>Pseudomonadati</taxon>
        <taxon>Bacteroidota</taxon>
        <taxon>Flavobacteriia</taxon>
        <taxon>Flavobacteriales</taxon>
        <taxon>Flavobacteriaceae</taxon>
        <taxon>Lutibacter</taxon>
    </lineage>
</organism>
<evidence type="ECO:0000256" key="5">
    <source>
        <dbReference type="ARBA" id="ARBA00023136"/>
    </source>
</evidence>
<dbReference type="EMBL" id="QTTQ01000010">
    <property type="protein sequence ID" value="REE82046.1"/>
    <property type="molecule type" value="Genomic_DNA"/>
</dbReference>
<evidence type="ECO:0000256" key="6">
    <source>
        <dbReference type="SAM" id="Phobius"/>
    </source>
</evidence>
<dbReference type="InterPro" id="IPR017039">
    <property type="entry name" value="Virul_fac_BrkB"/>
</dbReference>
<feature type="transmembrane region" description="Helical" evidence="6">
    <location>
        <begin position="58"/>
        <end position="80"/>
    </location>
</feature>
<dbReference type="OrthoDB" id="977385at2"/>
<dbReference type="AlphaFoldDB" id="A0A3D9RY53"/>
<dbReference type="PIRSF" id="PIRSF035875">
    <property type="entry name" value="RNase_BN"/>
    <property type="match status" value="1"/>
</dbReference>
<gene>
    <name evidence="7" type="ORF">BX611_1589</name>
</gene>
<proteinExistence type="predicted"/>
<evidence type="ECO:0000313" key="7">
    <source>
        <dbReference type="EMBL" id="REE82046.1"/>
    </source>
</evidence>
<accession>A0A3D9RY53</accession>
<keyword evidence="5 6" id="KW-0472">Membrane</keyword>
<dbReference type="Proteomes" id="UP000256429">
    <property type="component" value="Unassembled WGS sequence"/>
</dbReference>
<evidence type="ECO:0000256" key="2">
    <source>
        <dbReference type="ARBA" id="ARBA00022475"/>
    </source>
</evidence>
<keyword evidence="3 6" id="KW-0812">Transmembrane</keyword>
<keyword evidence="4 6" id="KW-1133">Transmembrane helix</keyword>
<dbReference type="PANTHER" id="PTHR30213">
    <property type="entry name" value="INNER MEMBRANE PROTEIN YHJD"/>
    <property type="match status" value="1"/>
</dbReference>
<feature type="transmembrane region" description="Helical" evidence="6">
    <location>
        <begin position="271"/>
        <end position="292"/>
    </location>
</feature>
<evidence type="ECO:0000256" key="4">
    <source>
        <dbReference type="ARBA" id="ARBA00022989"/>
    </source>
</evidence>
<feature type="transmembrane region" description="Helical" evidence="6">
    <location>
        <begin position="205"/>
        <end position="223"/>
    </location>
</feature>
<dbReference type="GO" id="GO:0005886">
    <property type="term" value="C:plasma membrane"/>
    <property type="evidence" value="ECO:0007669"/>
    <property type="project" value="UniProtKB-SubCell"/>
</dbReference>
<name>A0A3D9RY53_9FLAO</name>
<dbReference type="PANTHER" id="PTHR30213:SF0">
    <property type="entry name" value="UPF0761 MEMBRANE PROTEIN YIHY"/>
    <property type="match status" value="1"/>
</dbReference>
<dbReference type="Pfam" id="PF03631">
    <property type="entry name" value="Virul_fac_BrkB"/>
    <property type="match status" value="1"/>
</dbReference>
<comment type="subcellular location">
    <subcellularLocation>
        <location evidence="1">Cell membrane</location>
        <topology evidence="1">Multi-pass membrane protein</topology>
    </subcellularLocation>
</comment>
<protein>
    <submittedName>
        <fullName evidence="7">Membrane protein</fullName>
    </submittedName>
</protein>
<feature type="transmembrane region" description="Helical" evidence="6">
    <location>
        <begin position="235"/>
        <end position="259"/>
    </location>
</feature>
<sequence>MTKPIEDSLEKIPIINWLVKLGKKIKIPGLQGMSLYDIIEMYIIGIVKGALTSRAGGIAFSFFMALFPFILFILTLIPYVPIEGFQDDFLVMIEQLLPPNTAETVHEVINDIANTKYSGLLSFGFIASIFLMTNGVNAILGGFEYSYHVTEMRNILRQYFISMGMSILLAITLIVTVAIIVYFEIGIENLKSKGWLKDDLFWIEKGQFLFFVILVFVSVSFLYKYGTKEVKHYSFFTPGSILTTLLTILMFKLFAIYVLKFATYNELYGSIGTLLILMLFVWLNSIILLLGFELNASISRLRRFHYYKEENL</sequence>
<feature type="transmembrane region" description="Helical" evidence="6">
    <location>
        <begin position="159"/>
        <end position="185"/>
    </location>
</feature>
<evidence type="ECO:0000256" key="1">
    <source>
        <dbReference type="ARBA" id="ARBA00004651"/>
    </source>
</evidence>
<keyword evidence="8" id="KW-1185">Reference proteome</keyword>
<dbReference type="RefSeq" id="WP_115879866.1">
    <property type="nucleotide sequence ID" value="NZ_QTTQ01000010.1"/>
</dbReference>